<reference evidence="2" key="1">
    <citation type="submission" date="2019-11" db="EMBL/GenBank/DDBJ databases">
        <title>The complete genome sequence of Saccharopolyspora sp. E2A.</title>
        <authorList>
            <person name="Zhang G."/>
        </authorList>
    </citation>
    <scope>NUCLEOTIDE SEQUENCE [LARGE SCALE GENOMIC DNA]</scope>
    <source>
        <strain evidence="2">E2A</strain>
    </source>
</reference>
<evidence type="ECO:0000313" key="2">
    <source>
        <dbReference type="Proteomes" id="UP000371041"/>
    </source>
</evidence>
<sequence>MTNGFAVNTEHLRQSGGRLRALGDERSAHANARRFQLSGSNAVWGTDEPGLAFGSAYGEVAHLAGRALESVGQGIAGLGTVLREIADDIETTDDQHAAALQRIADELGPPR</sequence>
<name>A0A5Q3QIX9_9PSEU</name>
<dbReference type="KEGG" id="sace:GIY23_15890"/>
<protein>
    <recommendedName>
        <fullName evidence="3">ESX-1 secretion-associated protein</fullName>
    </recommendedName>
</protein>
<evidence type="ECO:0008006" key="3">
    <source>
        <dbReference type="Google" id="ProtNLM"/>
    </source>
</evidence>
<dbReference type="EMBL" id="CP045929">
    <property type="protein sequence ID" value="QGK70797.1"/>
    <property type="molecule type" value="Genomic_DNA"/>
</dbReference>
<keyword evidence="2" id="KW-1185">Reference proteome</keyword>
<accession>A0A5Q3QIX9</accession>
<gene>
    <name evidence="1" type="ORF">GIY23_15890</name>
</gene>
<dbReference type="RefSeq" id="WP_154077376.1">
    <property type="nucleotide sequence ID" value="NZ_CP045929.1"/>
</dbReference>
<dbReference type="AlphaFoldDB" id="A0A5Q3QIX9"/>
<dbReference type="Gene3D" id="1.10.287.1060">
    <property type="entry name" value="ESAT-6-like"/>
    <property type="match status" value="1"/>
</dbReference>
<organism evidence="1 2">
    <name type="scientific">Allosaccharopolyspora coralli</name>
    <dbReference type="NCBI Taxonomy" id="2665642"/>
    <lineage>
        <taxon>Bacteria</taxon>
        <taxon>Bacillati</taxon>
        <taxon>Actinomycetota</taxon>
        <taxon>Actinomycetes</taxon>
        <taxon>Pseudonocardiales</taxon>
        <taxon>Pseudonocardiaceae</taxon>
        <taxon>Allosaccharopolyspora</taxon>
    </lineage>
</organism>
<proteinExistence type="predicted"/>
<dbReference type="Proteomes" id="UP000371041">
    <property type="component" value="Chromosome"/>
</dbReference>
<evidence type="ECO:0000313" key="1">
    <source>
        <dbReference type="EMBL" id="QGK70797.1"/>
    </source>
</evidence>